<dbReference type="Pfam" id="PF08241">
    <property type="entry name" value="Methyltransf_11"/>
    <property type="match status" value="1"/>
</dbReference>
<protein>
    <recommendedName>
        <fullName evidence="1">Methyltransferase type 11 domain-containing protein</fullName>
    </recommendedName>
</protein>
<dbReference type="EMBL" id="QXFX01000075">
    <property type="protein sequence ID" value="KAE9133852.1"/>
    <property type="molecule type" value="Genomic_DNA"/>
</dbReference>
<organism evidence="2 3">
    <name type="scientific">Phytophthora fragariae</name>
    <dbReference type="NCBI Taxonomy" id="53985"/>
    <lineage>
        <taxon>Eukaryota</taxon>
        <taxon>Sar</taxon>
        <taxon>Stramenopiles</taxon>
        <taxon>Oomycota</taxon>
        <taxon>Peronosporomycetes</taxon>
        <taxon>Peronosporales</taxon>
        <taxon>Peronosporaceae</taxon>
        <taxon>Phytophthora</taxon>
    </lineage>
</organism>
<dbReference type="SUPFAM" id="SSF53335">
    <property type="entry name" value="S-adenosyl-L-methionine-dependent methyltransferases"/>
    <property type="match status" value="1"/>
</dbReference>
<accession>A0A6G0LX21</accession>
<gene>
    <name evidence="2" type="ORF">PF010_g2655</name>
</gene>
<sequence>MVRRAQEKYPDLAFIRGNAEHFETGKRYSAVFSNAALHWIKDAGSVAASVWNALEEGGRFVAEFGGKGNVETIVNAIGKVLSRDYGIDADSRNPWYFPSIGEYSRLLEKQGFRVIYALHFDRPTPLEDGENGLMHWLNGLAADEFFKGLDDSQRKIIYGQIAEEIRADLYHNGIWSADYKRLRIAAIKP</sequence>
<dbReference type="InterPro" id="IPR029063">
    <property type="entry name" value="SAM-dependent_MTases_sf"/>
</dbReference>
<evidence type="ECO:0000313" key="3">
    <source>
        <dbReference type="Proteomes" id="UP000488956"/>
    </source>
</evidence>
<evidence type="ECO:0000313" key="2">
    <source>
        <dbReference type="EMBL" id="KAE9133852.1"/>
    </source>
</evidence>
<name>A0A6G0LX21_9STRA</name>
<feature type="domain" description="Methyltransferase type 11" evidence="1">
    <location>
        <begin position="1"/>
        <end position="61"/>
    </location>
</feature>
<dbReference type="Gene3D" id="3.40.50.150">
    <property type="entry name" value="Vaccinia Virus protein VP39"/>
    <property type="match status" value="1"/>
</dbReference>
<reference evidence="2 3" key="1">
    <citation type="submission" date="2018-09" db="EMBL/GenBank/DDBJ databases">
        <title>Genomic investigation of the strawberry pathogen Phytophthora fragariae indicates pathogenicity is determined by transcriptional variation in three key races.</title>
        <authorList>
            <person name="Adams T.M."/>
            <person name="Armitage A.D."/>
            <person name="Sobczyk M.K."/>
            <person name="Bates H.J."/>
            <person name="Dunwell J.M."/>
            <person name="Nellist C.F."/>
            <person name="Harrison R.J."/>
        </authorList>
    </citation>
    <scope>NUCLEOTIDE SEQUENCE [LARGE SCALE GENOMIC DNA]</scope>
    <source>
        <strain evidence="2 3">ONT-3</strain>
    </source>
</reference>
<evidence type="ECO:0000259" key="1">
    <source>
        <dbReference type="Pfam" id="PF08241"/>
    </source>
</evidence>
<dbReference type="Proteomes" id="UP000488956">
    <property type="component" value="Unassembled WGS sequence"/>
</dbReference>
<dbReference type="InterPro" id="IPR013216">
    <property type="entry name" value="Methyltransf_11"/>
</dbReference>
<dbReference type="GO" id="GO:0008757">
    <property type="term" value="F:S-adenosylmethionine-dependent methyltransferase activity"/>
    <property type="evidence" value="ECO:0007669"/>
    <property type="project" value="InterPro"/>
</dbReference>
<dbReference type="AlphaFoldDB" id="A0A6G0LX21"/>
<proteinExistence type="predicted"/>
<comment type="caution">
    <text evidence="2">The sequence shown here is derived from an EMBL/GenBank/DDBJ whole genome shotgun (WGS) entry which is preliminary data.</text>
</comment>